<evidence type="ECO:0000256" key="1">
    <source>
        <dbReference type="SAM" id="Phobius"/>
    </source>
</evidence>
<gene>
    <name evidence="2" type="ORF">MGAL_10B091239</name>
</gene>
<sequence length="177" mass="20024">MKQTQNIVYLSCGIGFFLILSCSMASFHVGKKYQNTQISQNSGRNQSININNGTEVERDAQMNPNIATSRGGGQDYAEIDELEMPDLSSSSIHIFDNDNSNVSSDRIRLPTDVSLKQYQSLMPHLQQPLQVNKDADEYCNNPEEKNKAYTNLYQPLRQNQQSENDLQTVPVYSILKL</sequence>
<comment type="caution">
    <text evidence="2">The sequence shown here is derived from an EMBL/GenBank/DDBJ whole genome shotgun (WGS) entry which is preliminary data.</text>
</comment>
<dbReference type="PROSITE" id="PS51257">
    <property type="entry name" value="PROKAR_LIPOPROTEIN"/>
    <property type="match status" value="1"/>
</dbReference>
<keyword evidence="1" id="KW-0472">Membrane</keyword>
<dbReference type="EMBL" id="UYJE01003385">
    <property type="protein sequence ID" value="VDI18876.1"/>
    <property type="molecule type" value="Genomic_DNA"/>
</dbReference>
<evidence type="ECO:0000313" key="3">
    <source>
        <dbReference type="Proteomes" id="UP000596742"/>
    </source>
</evidence>
<keyword evidence="1" id="KW-0812">Transmembrane</keyword>
<evidence type="ECO:0000313" key="2">
    <source>
        <dbReference type="EMBL" id="VDI18876.1"/>
    </source>
</evidence>
<organism evidence="2 3">
    <name type="scientific">Mytilus galloprovincialis</name>
    <name type="common">Mediterranean mussel</name>
    <dbReference type="NCBI Taxonomy" id="29158"/>
    <lineage>
        <taxon>Eukaryota</taxon>
        <taxon>Metazoa</taxon>
        <taxon>Spiralia</taxon>
        <taxon>Lophotrochozoa</taxon>
        <taxon>Mollusca</taxon>
        <taxon>Bivalvia</taxon>
        <taxon>Autobranchia</taxon>
        <taxon>Pteriomorphia</taxon>
        <taxon>Mytilida</taxon>
        <taxon>Mytiloidea</taxon>
        <taxon>Mytilidae</taxon>
        <taxon>Mytilinae</taxon>
        <taxon>Mytilus</taxon>
    </lineage>
</organism>
<proteinExistence type="predicted"/>
<keyword evidence="3" id="KW-1185">Reference proteome</keyword>
<name>A0A8B6DIC9_MYTGA</name>
<dbReference type="AlphaFoldDB" id="A0A8B6DIC9"/>
<accession>A0A8B6DIC9</accession>
<protein>
    <submittedName>
        <fullName evidence="2">Uncharacterized protein</fullName>
    </submittedName>
</protein>
<keyword evidence="1" id="KW-1133">Transmembrane helix</keyword>
<dbReference type="Proteomes" id="UP000596742">
    <property type="component" value="Unassembled WGS sequence"/>
</dbReference>
<reference evidence="2" key="1">
    <citation type="submission" date="2018-11" db="EMBL/GenBank/DDBJ databases">
        <authorList>
            <person name="Alioto T."/>
            <person name="Alioto T."/>
        </authorList>
    </citation>
    <scope>NUCLEOTIDE SEQUENCE</scope>
</reference>
<feature type="transmembrane region" description="Helical" evidence="1">
    <location>
        <begin position="7"/>
        <end position="29"/>
    </location>
</feature>